<name>A0A7J6FFJ3_CANSA</name>
<dbReference type="InterPro" id="IPR012337">
    <property type="entry name" value="RNaseH-like_sf"/>
</dbReference>
<reference evidence="4 5" key="1">
    <citation type="journal article" date="2020" name="bioRxiv">
        <title>Sequence and annotation of 42 cannabis genomes reveals extensive copy number variation in cannabinoid synthesis and pathogen resistance genes.</title>
        <authorList>
            <person name="Mckernan K.J."/>
            <person name="Helbert Y."/>
            <person name="Kane L.T."/>
            <person name="Ebling H."/>
            <person name="Zhang L."/>
            <person name="Liu B."/>
            <person name="Eaton Z."/>
            <person name="Mclaughlin S."/>
            <person name="Kingan S."/>
            <person name="Baybayan P."/>
            <person name="Concepcion G."/>
            <person name="Jordan M."/>
            <person name="Riva A."/>
            <person name="Barbazuk W."/>
            <person name="Harkins T."/>
        </authorList>
    </citation>
    <scope>NUCLEOTIDE SEQUENCE [LARGE SCALE GENOMIC DNA]</scope>
    <source>
        <strain evidence="5">cv. Jamaican Lion 4</strain>
        <tissue evidence="4">Leaf</tissue>
    </source>
</reference>
<dbReference type="CDD" id="cd06222">
    <property type="entry name" value="RNase_H_like"/>
    <property type="match status" value="1"/>
</dbReference>
<evidence type="ECO:0000259" key="1">
    <source>
        <dbReference type="Pfam" id="PF13456"/>
    </source>
</evidence>
<organism evidence="4 5">
    <name type="scientific">Cannabis sativa</name>
    <name type="common">Hemp</name>
    <name type="synonym">Marijuana</name>
    <dbReference type="NCBI Taxonomy" id="3483"/>
    <lineage>
        <taxon>Eukaryota</taxon>
        <taxon>Viridiplantae</taxon>
        <taxon>Streptophyta</taxon>
        <taxon>Embryophyta</taxon>
        <taxon>Tracheophyta</taxon>
        <taxon>Spermatophyta</taxon>
        <taxon>Magnoliopsida</taxon>
        <taxon>eudicotyledons</taxon>
        <taxon>Gunneridae</taxon>
        <taxon>Pentapetalae</taxon>
        <taxon>rosids</taxon>
        <taxon>fabids</taxon>
        <taxon>Rosales</taxon>
        <taxon>Cannabaceae</taxon>
        <taxon>Cannabis</taxon>
    </lineage>
</organism>
<dbReference type="GO" id="GO:0003676">
    <property type="term" value="F:nucleic acid binding"/>
    <property type="evidence" value="ECO:0007669"/>
    <property type="project" value="InterPro"/>
</dbReference>
<dbReference type="GO" id="GO:0004523">
    <property type="term" value="F:RNA-DNA hybrid ribonuclease activity"/>
    <property type="evidence" value="ECO:0007669"/>
    <property type="project" value="InterPro"/>
</dbReference>
<dbReference type="SUPFAM" id="SSF53098">
    <property type="entry name" value="Ribonuclease H-like"/>
    <property type="match status" value="1"/>
</dbReference>
<dbReference type="PANTHER" id="PTHR47723:SF19">
    <property type="entry name" value="POLYNUCLEOTIDYL TRANSFERASE, RIBONUCLEASE H-LIKE SUPERFAMILY PROTEIN"/>
    <property type="match status" value="1"/>
</dbReference>
<dbReference type="Pfam" id="PF13456">
    <property type="entry name" value="RVT_3"/>
    <property type="match status" value="1"/>
</dbReference>
<dbReference type="InterPro" id="IPR002156">
    <property type="entry name" value="RNaseH_domain"/>
</dbReference>
<dbReference type="InterPro" id="IPR026960">
    <property type="entry name" value="RVT-Znf"/>
</dbReference>
<dbReference type="EMBL" id="JAATIQ010000219">
    <property type="protein sequence ID" value="KAF4369473.1"/>
    <property type="molecule type" value="Genomic_DNA"/>
</dbReference>
<evidence type="ECO:0000259" key="2">
    <source>
        <dbReference type="Pfam" id="PF13966"/>
    </source>
</evidence>
<dbReference type="Proteomes" id="UP000583929">
    <property type="component" value="Unassembled WGS sequence"/>
</dbReference>
<evidence type="ECO:0000313" key="4">
    <source>
        <dbReference type="EMBL" id="KAF4369473.1"/>
    </source>
</evidence>
<dbReference type="Pfam" id="PF13966">
    <property type="entry name" value="zf-RVT"/>
    <property type="match status" value="1"/>
</dbReference>
<evidence type="ECO:0008006" key="6">
    <source>
        <dbReference type="Google" id="ProtNLM"/>
    </source>
</evidence>
<keyword evidence="5" id="KW-1185">Reference proteome</keyword>
<dbReference type="Pfam" id="PF14392">
    <property type="entry name" value="zf-CCHC_4"/>
    <property type="match status" value="1"/>
</dbReference>
<sequence length="736" mass="84061">MLQKPDITMDDLLAKDSNLTVLDEDGWEINEAGGDVAGGHCAKGRFCSNKPMSRPLLKTILGRVWGIADNKWGVEIKHINKQSSFLVFTFKSAQDLNRILGKNPWFLNYGTLILEREVIDVQMADIPRIVTKDFFTFKVWCDITKPLFPGLLFPSIGGKKWLPFSYERLPFMCFNCGFLGYDTQVCAETPKMFEDGLGNWKQTYGPWLKADDKREAIIYSKSTNNVLIQQNEKCPALNVEEGSSNNKQRTVLGVEVSAAINKSPEKMADVNLGLFNSGSNGNYFENLTRQRDNKLLMMEKGESSQVNCKRNGSWRNDHESLKGFAAMEMESEFDSEGLRKSRPGEEVDYNNLVEIPISYDVGIESTIRINEDAWLPRGMPFSLRTKALLPEGTTLDKLINNDGKWKTNEVHSWFHKDDIPWVLGIISITSRPDCPILKAWWKFIWSSKLIPKMKNFIWRVFNQWIPTKIELSKRGMSLETTCDWCHEIEEDICHALWFCPKVLKIWKLAGFDTQNFIHMPKAPDLLFYLWGKLPKEEMLQFIGLSWLIWQHRNKLIFKHQAQEIHSWVRWALEKLDDYFEESKHSRQDRVVKANQKWGPPPIDCVMINTDASLIVDKLGCGLSVVIRDSARDLIVAETVFLPGIASVYLAEAAAVHLGVRLARKWAVSKAIVAADCLSIIDSLQSGSALHSDWGMLSREILSLKHHFLSLNFTHVHRDCNAVANALAIWSRMTHSS</sequence>
<dbReference type="InterPro" id="IPR036397">
    <property type="entry name" value="RNaseH_sf"/>
</dbReference>
<proteinExistence type="predicted"/>
<gene>
    <name evidence="4" type="ORF">G4B88_029571</name>
</gene>
<dbReference type="AlphaFoldDB" id="A0A7J6FFJ3"/>
<dbReference type="InterPro" id="IPR053151">
    <property type="entry name" value="RNase_H-like"/>
</dbReference>
<dbReference type="InterPro" id="IPR044730">
    <property type="entry name" value="RNase_H-like_dom_plant"/>
</dbReference>
<feature type="domain" description="Reverse transcriptase zinc-binding" evidence="2">
    <location>
        <begin position="439"/>
        <end position="506"/>
    </location>
</feature>
<feature type="domain" description="Zinc knuckle CX2CX4HX4C" evidence="3">
    <location>
        <begin position="157"/>
        <end position="186"/>
    </location>
</feature>
<evidence type="ECO:0000259" key="3">
    <source>
        <dbReference type="Pfam" id="PF14392"/>
    </source>
</evidence>
<protein>
    <recommendedName>
        <fullName evidence="6">RNase H type-1 domain-containing protein</fullName>
    </recommendedName>
</protein>
<evidence type="ECO:0000313" key="5">
    <source>
        <dbReference type="Proteomes" id="UP000583929"/>
    </source>
</evidence>
<comment type="caution">
    <text evidence="4">The sequence shown here is derived from an EMBL/GenBank/DDBJ whole genome shotgun (WGS) entry which is preliminary data.</text>
</comment>
<dbReference type="Gene3D" id="3.30.420.10">
    <property type="entry name" value="Ribonuclease H-like superfamily/Ribonuclease H"/>
    <property type="match status" value="1"/>
</dbReference>
<dbReference type="PANTHER" id="PTHR47723">
    <property type="entry name" value="OS05G0353850 PROTEIN"/>
    <property type="match status" value="1"/>
</dbReference>
<accession>A0A7J6FFJ3</accession>
<feature type="domain" description="RNase H type-1" evidence="1">
    <location>
        <begin position="608"/>
        <end position="727"/>
    </location>
</feature>
<dbReference type="InterPro" id="IPR025836">
    <property type="entry name" value="Zn_knuckle_CX2CX4HX4C"/>
</dbReference>